<feature type="transmembrane region" description="Helical" evidence="7">
    <location>
        <begin position="90"/>
        <end position="113"/>
    </location>
</feature>
<reference evidence="9" key="1">
    <citation type="journal article" date="2010" name="Nature">
        <title>The Amphimedon queenslandica genome and the evolution of animal complexity.</title>
        <authorList>
            <person name="Srivastava M."/>
            <person name="Simakov O."/>
            <person name="Chapman J."/>
            <person name="Fahey B."/>
            <person name="Gauthier M.E."/>
            <person name="Mitros T."/>
            <person name="Richards G.S."/>
            <person name="Conaco C."/>
            <person name="Dacre M."/>
            <person name="Hellsten U."/>
            <person name="Larroux C."/>
            <person name="Putnam N.H."/>
            <person name="Stanke M."/>
            <person name="Adamska M."/>
            <person name="Darling A."/>
            <person name="Degnan S.M."/>
            <person name="Oakley T.H."/>
            <person name="Plachetzki D.C."/>
            <person name="Zhai Y."/>
            <person name="Adamski M."/>
            <person name="Calcino A."/>
            <person name="Cummins S.F."/>
            <person name="Goodstein D.M."/>
            <person name="Harris C."/>
            <person name="Jackson D.J."/>
            <person name="Leys S.P."/>
            <person name="Shu S."/>
            <person name="Woodcroft B.J."/>
            <person name="Vervoort M."/>
            <person name="Kosik K.S."/>
            <person name="Manning G."/>
            <person name="Degnan B.M."/>
            <person name="Rokhsar D.S."/>
        </authorList>
    </citation>
    <scope>NUCLEOTIDE SEQUENCE [LARGE SCALE GENOMIC DNA]</scope>
</reference>
<dbReference type="PANTHER" id="PTHR14948">
    <property type="entry name" value="NG5"/>
    <property type="match status" value="1"/>
</dbReference>
<comment type="similarity">
    <text evidence="2">Belongs to the CD225/Dispanin family.</text>
</comment>
<keyword evidence="3 7" id="KW-0812">Transmembrane</keyword>
<accession>A0AAN0J0V8</accession>
<dbReference type="GeneID" id="109581060"/>
<feature type="transmembrane region" description="Helical" evidence="7">
    <location>
        <begin position="134"/>
        <end position="162"/>
    </location>
</feature>
<feature type="region of interest" description="Disordered" evidence="6">
    <location>
        <begin position="21"/>
        <end position="57"/>
    </location>
</feature>
<evidence type="ECO:0000256" key="7">
    <source>
        <dbReference type="SAM" id="Phobius"/>
    </source>
</evidence>
<dbReference type="EnsemblMetazoa" id="XM_019994823.1">
    <property type="protein sequence ID" value="XP_019850382.1"/>
    <property type="gene ID" value="LOC109581060"/>
</dbReference>
<dbReference type="Pfam" id="PF04505">
    <property type="entry name" value="CD225"/>
    <property type="match status" value="1"/>
</dbReference>
<evidence type="ECO:0000256" key="1">
    <source>
        <dbReference type="ARBA" id="ARBA00004370"/>
    </source>
</evidence>
<evidence type="ECO:0000256" key="2">
    <source>
        <dbReference type="ARBA" id="ARBA00006843"/>
    </source>
</evidence>
<protein>
    <submittedName>
        <fullName evidence="8">Uncharacterized protein</fullName>
    </submittedName>
</protein>
<reference evidence="8" key="2">
    <citation type="submission" date="2024-06" db="UniProtKB">
        <authorList>
            <consortium name="EnsemblMetazoa"/>
        </authorList>
    </citation>
    <scope>IDENTIFICATION</scope>
</reference>
<sequence length="244" mass="27429">MVSFFFFVGYPLQNYQPQPRGYAPAPQNFKSEDPLSDKSQDDYGYTPISEPQKQTNNSAVVVSSQPTPTIATTAIHHDVGDHYLTLSVTVTVLCFITGSWSALLCTIPAIIFSSMARDAEAHGDMETARVHSRWSLGCSIGGLITGAIGIMIVIIMIASVVYSSQTSTPSSSCSLYYNYYYSSYTYNCYKLICYAVHYFHNKNILISELHCCLFFHTSSIFELRIFLSSYFREIDTPRTDFVYK</sequence>
<name>A0AAN0J0V8_AMPQE</name>
<dbReference type="GO" id="GO:0016020">
    <property type="term" value="C:membrane"/>
    <property type="evidence" value="ECO:0007669"/>
    <property type="project" value="UniProtKB-SubCell"/>
</dbReference>
<feature type="compositionally biased region" description="Basic and acidic residues" evidence="6">
    <location>
        <begin position="30"/>
        <end position="41"/>
    </location>
</feature>
<evidence type="ECO:0000256" key="6">
    <source>
        <dbReference type="SAM" id="MobiDB-lite"/>
    </source>
</evidence>
<keyword evidence="4 7" id="KW-1133">Transmembrane helix</keyword>
<proteinExistence type="inferred from homology"/>
<dbReference type="InterPro" id="IPR051423">
    <property type="entry name" value="CD225/Dispanin"/>
</dbReference>
<evidence type="ECO:0000256" key="5">
    <source>
        <dbReference type="ARBA" id="ARBA00023136"/>
    </source>
</evidence>
<dbReference type="RefSeq" id="XP_019850382.1">
    <property type="nucleotide sequence ID" value="XM_019994823.1"/>
</dbReference>
<evidence type="ECO:0000256" key="3">
    <source>
        <dbReference type="ARBA" id="ARBA00022692"/>
    </source>
</evidence>
<dbReference type="PANTHER" id="PTHR14948:SF25">
    <property type="entry name" value="DUF4190 DOMAIN-CONTAINING PROTEIN"/>
    <property type="match status" value="1"/>
</dbReference>
<dbReference type="AlphaFoldDB" id="A0AAN0J0V8"/>
<comment type="subcellular location">
    <subcellularLocation>
        <location evidence="1">Membrane</location>
    </subcellularLocation>
</comment>
<dbReference type="KEGG" id="aqu:109581060"/>
<keyword evidence="9" id="KW-1185">Reference proteome</keyword>
<dbReference type="Proteomes" id="UP000007879">
    <property type="component" value="Unassembled WGS sequence"/>
</dbReference>
<dbReference type="InterPro" id="IPR007593">
    <property type="entry name" value="CD225/Dispanin_fam"/>
</dbReference>
<keyword evidence="5 7" id="KW-0472">Membrane</keyword>
<evidence type="ECO:0000313" key="9">
    <source>
        <dbReference type="Proteomes" id="UP000007879"/>
    </source>
</evidence>
<evidence type="ECO:0000256" key="4">
    <source>
        <dbReference type="ARBA" id="ARBA00022989"/>
    </source>
</evidence>
<organism evidence="8 9">
    <name type="scientific">Amphimedon queenslandica</name>
    <name type="common">Sponge</name>
    <dbReference type="NCBI Taxonomy" id="400682"/>
    <lineage>
        <taxon>Eukaryota</taxon>
        <taxon>Metazoa</taxon>
        <taxon>Porifera</taxon>
        <taxon>Demospongiae</taxon>
        <taxon>Heteroscleromorpha</taxon>
        <taxon>Haplosclerida</taxon>
        <taxon>Niphatidae</taxon>
        <taxon>Amphimedon</taxon>
    </lineage>
</organism>
<evidence type="ECO:0000313" key="8">
    <source>
        <dbReference type="EnsemblMetazoa" id="XP_019850382.1"/>
    </source>
</evidence>